<dbReference type="InterPro" id="IPR013272">
    <property type="entry name" value="Vps72/YL1_C"/>
</dbReference>
<evidence type="ECO:0000313" key="5">
    <source>
        <dbReference type="Proteomes" id="UP000076761"/>
    </source>
</evidence>
<dbReference type="FunCoup" id="A0A165S608">
    <property type="interactions" value="459"/>
</dbReference>
<gene>
    <name evidence="4" type="ORF">NEOLEDRAFT_1156689</name>
</gene>
<evidence type="ECO:0000313" key="4">
    <source>
        <dbReference type="EMBL" id="KZT24716.1"/>
    </source>
</evidence>
<dbReference type="InterPro" id="IPR046757">
    <property type="entry name" value="YL1_N"/>
</dbReference>
<dbReference type="Pfam" id="PF08265">
    <property type="entry name" value="YL1_C"/>
    <property type="match status" value="1"/>
</dbReference>
<keyword evidence="5" id="KW-1185">Reference proteome</keyword>
<dbReference type="GO" id="GO:0005634">
    <property type="term" value="C:nucleus"/>
    <property type="evidence" value="ECO:0007669"/>
    <property type="project" value="TreeGrafter"/>
</dbReference>
<protein>
    <submittedName>
        <fullName evidence="4">YL1-domain-containing protein</fullName>
    </submittedName>
</protein>
<dbReference type="PANTHER" id="PTHR13275:SF4">
    <property type="entry name" value="VACUOLAR PROTEIN SORTING-ASSOCIATED PROTEIN 72 HOMOLOG"/>
    <property type="match status" value="1"/>
</dbReference>
<name>A0A165S608_9AGAM</name>
<organism evidence="4 5">
    <name type="scientific">Neolentinus lepideus HHB14362 ss-1</name>
    <dbReference type="NCBI Taxonomy" id="1314782"/>
    <lineage>
        <taxon>Eukaryota</taxon>
        <taxon>Fungi</taxon>
        <taxon>Dikarya</taxon>
        <taxon>Basidiomycota</taxon>
        <taxon>Agaricomycotina</taxon>
        <taxon>Agaricomycetes</taxon>
        <taxon>Gloeophyllales</taxon>
        <taxon>Gloeophyllaceae</taxon>
        <taxon>Neolentinus</taxon>
    </lineage>
</organism>
<evidence type="ECO:0000256" key="1">
    <source>
        <dbReference type="ARBA" id="ARBA00006832"/>
    </source>
</evidence>
<feature type="region of interest" description="Disordered" evidence="2">
    <location>
        <begin position="1"/>
        <end position="21"/>
    </location>
</feature>
<accession>A0A165S608</accession>
<sequence>MADEEDTLVRRRSRRSTAGNRMEAALAEMIVEEVPHEAEEDKDFIMAKDEDDVFESDFESTDEEAAQDFSEAGEKAVLDEDKRERKTVRSRVERAVASANARQRVTFNPQPQAASDVLSQAKTPKPKRRVSLGVAIDVETGEVMDSGAQRRSSRTHTMLNRTVTANRIKNAEERRASIIKKTKVKIRPPTQDELIARALDMEEGNTREHRDYLLHEEEKRKRARVVRASIQGPLLRWISRKEEIKVSVPQPPPPPQPARPTAYWYAQAAQPGATPTTTPYGQYVQGEGGSWAVWPTSQSQTQAGPSTQQQPSLYQGSSTPLAPTYTSAYYLPPQPLPLSVEQIETVTKNYVVQETDQVEDTPKPTWRETMQAMFGDHVDWEEVKVFVGKGRPLSRPVMKCPITGLPAPYLDPRTGVPYADVRAYQVLTGILNHEYVWNSTLGCYVGRVSGSEKADGAIQR</sequence>
<dbReference type="InParanoid" id="A0A165S608"/>
<feature type="region of interest" description="Disordered" evidence="2">
    <location>
        <begin position="296"/>
        <end position="317"/>
    </location>
</feature>
<dbReference type="STRING" id="1314782.A0A165S608"/>
<evidence type="ECO:0000256" key="2">
    <source>
        <dbReference type="SAM" id="MobiDB-lite"/>
    </source>
</evidence>
<dbReference type="EMBL" id="KV425576">
    <property type="protein sequence ID" value="KZT24716.1"/>
    <property type="molecule type" value="Genomic_DNA"/>
</dbReference>
<comment type="similarity">
    <text evidence="1">Belongs to the VPS72/YL1 family.</text>
</comment>
<dbReference type="Pfam" id="PF05764">
    <property type="entry name" value="YL1"/>
    <property type="match status" value="1"/>
</dbReference>
<evidence type="ECO:0000259" key="3">
    <source>
        <dbReference type="SMART" id="SM00993"/>
    </source>
</evidence>
<feature type="domain" description="Vps72/YL1 C-terminal" evidence="3">
    <location>
        <begin position="398"/>
        <end position="427"/>
    </location>
</feature>
<dbReference type="AlphaFoldDB" id="A0A165S608"/>
<dbReference type="OrthoDB" id="78296at2759"/>
<reference evidence="4 5" key="1">
    <citation type="journal article" date="2016" name="Mol. Biol. Evol.">
        <title>Comparative Genomics of Early-Diverging Mushroom-Forming Fungi Provides Insights into the Origins of Lignocellulose Decay Capabilities.</title>
        <authorList>
            <person name="Nagy L.G."/>
            <person name="Riley R."/>
            <person name="Tritt A."/>
            <person name="Adam C."/>
            <person name="Daum C."/>
            <person name="Floudas D."/>
            <person name="Sun H."/>
            <person name="Yadav J.S."/>
            <person name="Pangilinan J."/>
            <person name="Larsson K.H."/>
            <person name="Matsuura K."/>
            <person name="Barry K."/>
            <person name="Labutti K."/>
            <person name="Kuo R."/>
            <person name="Ohm R.A."/>
            <person name="Bhattacharya S.S."/>
            <person name="Shirouzu T."/>
            <person name="Yoshinaga Y."/>
            <person name="Martin F.M."/>
            <person name="Grigoriev I.V."/>
            <person name="Hibbett D.S."/>
        </authorList>
    </citation>
    <scope>NUCLEOTIDE SEQUENCE [LARGE SCALE GENOMIC DNA]</scope>
    <source>
        <strain evidence="4 5">HHB14362 ss-1</strain>
    </source>
</reference>
<proteinExistence type="inferred from homology"/>
<dbReference type="Proteomes" id="UP000076761">
    <property type="component" value="Unassembled WGS sequence"/>
</dbReference>
<dbReference type="PANTHER" id="PTHR13275">
    <property type="entry name" value="YL-1 PROTEIN TRANSCRIPTION FACTOR-LIKE 1"/>
    <property type="match status" value="1"/>
</dbReference>
<dbReference type="SMART" id="SM00993">
    <property type="entry name" value="YL1_C"/>
    <property type="match status" value="1"/>
</dbReference>